<dbReference type="GO" id="GO:0046933">
    <property type="term" value="F:proton-transporting ATP synthase activity, rotational mechanism"/>
    <property type="evidence" value="ECO:0007669"/>
    <property type="project" value="UniProtKB-UniRule"/>
</dbReference>
<dbReference type="PROSITE" id="PS00389">
    <property type="entry name" value="ATPASE_DELTA"/>
    <property type="match status" value="1"/>
</dbReference>
<keyword evidence="8" id="KW-1003">Cell membrane</keyword>
<keyword evidence="3 8" id="KW-0375">Hydrogen ion transport</keyword>
<comment type="function">
    <text evidence="8">This protein is part of the stalk that links CF(0) to CF(1). It either transmits conformational changes from CF(0) to CF(1) or is implicated in proton conduction.</text>
</comment>
<sequence>MGRMVHGLGGRYAMALFDLAKEEKAETSVEDSLATLKAALADSADFRTLISSPLLDREQQRAGMDALADRMKLDPLTKKFLGVLAKNRRLAALPEIVRAYQRLAAAARGEITAEVTSAHELSEDQKGALKTMLRARYHQDVALDANVDPKILGGLIVKVGSRLVDSSLKTKLDNIGRAMKGMS</sequence>
<evidence type="ECO:0000256" key="1">
    <source>
        <dbReference type="ARBA" id="ARBA00004370"/>
    </source>
</evidence>
<comment type="subcellular location">
    <subcellularLocation>
        <location evidence="8">Cell membrane</location>
        <topology evidence="8">Peripheral membrane protein</topology>
    </subcellularLocation>
    <subcellularLocation>
        <location evidence="1">Membrane</location>
    </subcellularLocation>
</comment>
<dbReference type="Pfam" id="PF00213">
    <property type="entry name" value="OSCP"/>
    <property type="match status" value="1"/>
</dbReference>
<dbReference type="NCBIfam" id="TIGR01145">
    <property type="entry name" value="ATP_synt_delta"/>
    <property type="match status" value="1"/>
</dbReference>
<reference evidence="10" key="1">
    <citation type="submission" date="2017-05" db="EMBL/GenBank/DDBJ databases">
        <authorList>
            <person name="Lin X."/>
        </authorList>
    </citation>
    <scope>NUCLEOTIDE SEQUENCE [LARGE SCALE GENOMIC DNA]</scope>
    <source>
        <strain evidence="10">JLT2012</strain>
    </source>
</reference>
<evidence type="ECO:0000256" key="3">
    <source>
        <dbReference type="ARBA" id="ARBA00022781"/>
    </source>
</evidence>
<proteinExistence type="inferred from homology"/>
<dbReference type="GO" id="GO:0005886">
    <property type="term" value="C:plasma membrane"/>
    <property type="evidence" value="ECO:0007669"/>
    <property type="project" value="UniProtKB-SubCell"/>
</dbReference>
<dbReference type="GO" id="GO:0045259">
    <property type="term" value="C:proton-transporting ATP synthase complex"/>
    <property type="evidence" value="ECO:0007669"/>
    <property type="project" value="UniProtKB-KW"/>
</dbReference>
<evidence type="ECO:0000256" key="7">
    <source>
        <dbReference type="ARBA" id="ARBA00023310"/>
    </source>
</evidence>
<comment type="caution">
    <text evidence="9">The sequence shown here is derived from an EMBL/GenBank/DDBJ whole genome shotgun (WGS) entry which is preliminary data.</text>
</comment>
<comment type="function">
    <text evidence="8">F(1)F(0) ATP synthase produces ATP from ADP in the presence of a proton or sodium gradient. F-type ATPases consist of two structural domains, F(1) containing the extramembraneous catalytic core and F(0) containing the membrane proton channel, linked together by a central stalk and a peripheral stalk. During catalysis, ATP synthesis in the catalytic domain of F(1) is coupled via a rotary mechanism of the central stalk subunits to proton translocation.</text>
</comment>
<dbReference type="InterPro" id="IPR026015">
    <property type="entry name" value="ATP_synth_OSCP/delta_N_sf"/>
</dbReference>
<evidence type="ECO:0000256" key="5">
    <source>
        <dbReference type="ARBA" id="ARBA00023136"/>
    </source>
</evidence>
<gene>
    <name evidence="8" type="primary">atpH</name>
    <name evidence="9" type="ORF">B5C34_01590</name>
</gene>
<dbReference type="NCBIfam" id="NF004402">
    <property type="entry name" value="PRK05758.2-2"/>
    <property type="match status" value="1"/>
</dbReference>
<keyword evidence="4 8" id="KW-0406">Ion transport</keyword>
<evidence type="ECO:0000256" key="4">
    <source>
        <dbReference type="ARBA" id="ARBA00023065"/>
    </source>
</evidence>
<dbReference type="SUPFAM" id="SSF47928">
    <property type="entry name" value="N-terminal domain of the delta subunit of the F1F0-ATP synthase"/>
    <property type="match status" value="1"/>
</dbReference>
<accession>A0A219B1R7</accession>
<dbReference type="OrthoDB" id="9796185at2"/>
<dbReference type="HAMAP" id="MF_01416">
    <property type="entry name" value="ATP_synth_delta_bact"/>
    <property type="match status" value="1"/>
</dbReference>
<keyword evidence="10" id="KW-1185">Reference proteome</keyword>
<keyword evidence="5 8" id="KW-0472">Membrane</keyword>
<dbReference type="InterPro" id="IPR000711">
    <property type="entry name" value="ATPase_OSCP/dsu"/>
</dbReference>
<dbReference type="Proteomes" id="UP000198462">
    <property type="component" value="Unassembled WGS sequence"/>
</dbReference>
<dbReference type="NCBIfam" id="NF004406">
    <property type="entry name" value="PRK05758.3-2"/>
    <property type="match status" value="1"/>
</dbReference>
<keyword evidence="6 8" id="KW-0139">CF(1)</keyword>
<name>A0A219B1R7_9SPHN</name>
<evidence type="ECO:0000256" key="8">
    <source>
        <dbReference type="HAMAP-Rule" id="MF_01416"/>
    </source>
</evidence>
<dbReference type="InterPro" id="IPR020781">
    <property type="entry name" value="ATPase_OSCP/d_CS"/>
</dbReference>
<dbReference type="Gene3D" id="1.10.520.20">
    <property type="entry name" value="N-terminal domain of the delta subunit of the F1F0-ATP synthase"/>
    <property type="match status" value="1"/>
</dbReference>
<evidence type="ECO:0000313" key="9">
    <source>
        <dbReference type="EMBL" id="OWV32270.1"/>
    </source>
</evidence>
<dbReference type="PRINTS" id="PR00125">
    <property type="entry name" value="ATPASEDELTA"/>
</dbReference>
<comment type="similarity">
    <text evidence="8">Belongs to the ATPase delta chain family.</text>
</comment>
<evidence type="ECO:0000313" key="10">
    <source>
        <dbReference type="Proteomes" id="UP000198462"/>
    </source>
</evidence>
<dbReference type="PANTHER" id="PTHR11910">
    <property type="entry name" value="ATP SYNTHASE DELTA CHAIN"/>
    <property type="match status" value="1"/>
</dbReference>
<protein>
    <recommendedName>
        <fullName evidence="8">ATP synthase subunit delta</fullName>
    </recommendedName>
    <alternativeName>
        <fullName evidence="8">ATP synthase F(1) sector subunit delta</fullName>
    </alternativeName>
    <alternativeName>
        <fullName evidence="8">F-type ATPase subunit delta</fullName>
        <shortName evidence="8">F-ATPase subunit delta</shortName>
    </alternativeName>
</protein>
<dbReference type="EMBL" id="NFZT01000001">
    <property type="protein sequence ID" value="OWV32270.1"/>
    <property type="molecule type" value="Genomic_DNA"/>
</dbReference>
<keyword evidence="2 8" id="KW-0813">Transport</keyword>
<dbReference type="AlphaFoldDB" id="A0A219B1R7"/>
<evidence type="ECO:0000256" key="6">
    <source>
        <dbReference type="ARBA" id="ARBA00023196"/>
    </source>
</evidence>
<organism evidence="9 10">
    <name type="scientific">Pacificimonas flava</name>
    <dbReference type="NCBI Taxonomy" id="1234595"/>
    <lineage>
        <taxon>Bacteria</taxon>
        <taxon>Pseudomonadati</taxon>
        <taxon>Pseudomonadota</taxon>
        <taxon>Alphaproteobacteria</taxon>
        <taxon>Sphingomonadales</taxon>
        <taxon>Sphingosinicellaceae</taxon>
        <taxon>Pacificimonas</taxon>
    </lineage>
</organism>
<keyword evidence="7 8" id="KW-0066">ATP synthesis</keyword>
<evidence type="ECO:0000256" key="2">
    <source>
        <dbReference type="ARBA" id="ARBA00022448"/>
    </source>
</evidence>